<keyword evidence="3 5" id="KW-1133">Transmembrane helix</keyword>
<dbReference type="GO" id="GO:0016020">
    <property type="term" value="C:membrane"/>
    <property type="evidence" value="ECO:0007669"/>
    <property type="project" value="UniProtKB-SubCell"/>
</dbReference>
<gene>
    <name evidence="7" type="ORF">QSP1433_LOCUS6445</name>
</gene>
<keyword evidence="2 5" id="KW-0812">Transmembrane</keyword>
<comment type="subcellular location">
    <subcellularLocation>
        <location evidence="1">Membrane</location>
        <topology evidence="1">Multi-pass membrane protein</topology>
    </subcellularLocation>
</comment>
<dbReference type="PANTHER" id="PTHR22950:SF461">
    <property type="entry name" value="AMINO ACID TRANSPORTER TRANSMEMBRANE DOMAIN-CONTAINING PROTEIN"/>
    <property type="match status" value="1"/>
</dbReference>
<feature type="transmembrane region" description="Helical" evidence="5">
    <location>
        <begin position="368"/>
        <end position="388"/>
    </location>
</feature>
<evidence type="ECO:0000256" key="4">
    <source>
        <dbReference type="ARBA" id="ARBA00023136"/>
    </source>
</evidence>
<dbReference type="Pfam" id="PF01490">
    <property type="entry name" value="Aa_trans"/>
    <property type="match status" value="1"/>
</dbReference>
<sequence>MVQDTKILVSENPEMDRDVHSSIGLFGNVKSVLAAKDGLEVFSDDQPTQLVDQLERRLEWKDVSMIQVGEVVGGGVLTMAVAFAQLGWFPSILFLALFCPLNVYVGILLSKAREIVPAAYSFEDMAKYTIRKQWFTKGIEWVTFSYMLFALSSYLVAMGECLAMVFFNASLCSPVWSIIVVCIMLLPIQIRSLHGTKYLVWLNFVFILVAVFVTLIYMMMNMKAHHAADPTTSNTQVISKDLTWVELFNGISKILFSYLGCYVYLEMMAEMKKPKDFPKTFSISAPFQFCIYFIVGVVGYLYDGSLASNMILNAINPHTDGATLRASAIFLFLHLMVSYLIISTLLTRSLHMKIHPSTVLDQGMKGKVVWACMSIGLILFSYLIANAIPMFDKIVSLAGALQAPIIGFLAPPLFLLFARKTAGIRTPLHELVGLYFTMAFAVIMVTVGTAANVISIVDAMKAQGRTPFECKPESYISSYNALYVHTS</sequence>
<feature type="transmembrane region" description="Helical" evidence="5">
    <location>
        <begin position="138"/>
        <end position="157"/>
    </location>
</feature>
<dbReference type="PANTHER" id="PTHR22950">
    <property type="entry name" value="AMINO ACID TRANSPORTER"/>
    <property type="match status" value="1"/>
</dbReference>
<feature type="transmembrane region" description="Helical" evidence="5">
    <location>
        <begin position="88"/>
        <end position="109"/>
    </location>
</feature>
<evidence type="ECO:0000256" key="2">
    <source>
        <dbReference type="ARBA" id="ARBA00022692"/>
    </source>
</evidence>
<keyword evidence="4 5" id="KW-0472">Membrane</keyword>
<feature type="domain" description="Amino acid transporter transmembrane" evidence="6">
    <location>
        <begin position="58"/>
        <end position="456"/>
    </location>
</feature>
<feature type="transmembrane region" description="Helical" evidence="5">
    <location>
        <begin position="431"/>
        <end position="457"/>
    </location>
</feature>
<evidence type="ECO:0000256" key="1">
    <source>
        <dbReference type="ARBA" id="ARBA00004141"/>
    </source>
</evidence>
<dbReference type="EMBL" id="HBHK01010337">
    <property type="protein sequence ID" value="CAD9679172.1"/>
    <property type="molecule type" value="Transcribed_RNA"/>
</dbReference>
<reference evidence="7" key="1">
    <citation type="submission" date="2021-01" db="EMBL/GenBank/DDBJ databases">
        <authorList>
            <person name="Corre E."/>
            <person name="Pelletier E."/>
            <person name="Niang G."/>
            <person name="Scheremetjew M."/>
            <person name="Finn R."/>
            <person name="Kale V."/>
            <person name="Holt S."/>
            <person name="Cochrane G."/>
            <person name="Meng A."/>
            <person name="Brown T."/>
            <person name="Cohen L."/>
        </authorList>
    </citation>
    <scope>NUCLEOTIDE SEQUENCE</scope>
    <source>
        <strain evidence="7">NY070348D</strain>
    </source>
</reference>
<protein>
    <recommendedName>
        <fullName evidence="6">Amino acid transporter transmembrane domain-containing protein</fullName>
    </recommendedName>
</protein>
<feature type="transmembrane region" description="Helical" evidence="5">
    <location>
        <begin position="285"/>
        <end position="302"/>
    </location>
</feature>
<dbReference type="AlphaFoldDB" id="A0A7S2RS39"/>
<evidence type="ECO:0000313" key="7">
    <source>
        <dbReference type="EMBL" id="CAD9679172.1"/>
    </source>
</evidence>
<dbReference type="Gene3D" id="1.20.1740.10">
    <property type="entry name" value="Amino acid/polyamine transporter I"/>
    <property type="match status" value="1"/>
</dbReference>
<feature type="transmembrane region" description="Helical" evidence="5">
    <location>
        <begin position="163"/>
        <end position="186"/>
    </location>
</feature>
<feature type="transmembrane region" description="Helical" evidence="5">
    <location>
        <begin position="63"/>
        <end position="82"/>
    </location>
</feature>
<evidence type="ECO:0000259" key="6">
    <source>
        <dbReference type="Pfam" id="PF01490"/>
    </source>
</evidence>
<dbReference type="GO" id="GO:0015179">
    <property type="term" value="F:L-amino acid transmembrane transporter activity"/>
    <property type="evidence" value="ECO:0007669"/>
    <property type="project" value="TreeGrafter"/>
</dbReference>
<feature type="transmembrane region" description="Helical" evidence="5">
    <location>
        <begin position="322"/>
        <end position="347"/>
    </location>
</feature>
<evidence type="ECO:0000256" key="5">
    <source>
        <dbReference type="SAM" id="Phobius"/>
    </source>
</evidence>
<feature type="transmembrane region" description="Helical" evidence="5">
    <location>
        <begin position="394"/>
        <end position="419"/>
    </location>
</feature>
<name>A0A7S2RS39_9STRA</name>
<dbReference type="InterPro" id="IPR013057">
    <property type="entry name" value="AA_transpt_TM"/>
</dbReference>
<feature type="transmembrane region" description="Helical" evidence="5">
    <location>
        <begin position="247"/>
        <end position="265"/>
    </location>
</feature>
<proteinExistence type="predicted"/>
<feature type="transmembrane region" description="Helical" evidence="5">
    <location>
        <begin position="198"/>
        <end position="220"/>
    </location>
</feature>
<organism evidence="7">
    <name type="scientific">Mucochytrium quahogii</name>
    <dbReference type="NCBI Taxonomy" id="96639"/>
    <lineage>
        <taxon>Eukaryota</taxon>
        <taxon>Sar</taxon>
        <taxon>Stramenopiles</taxon>
        <taxon>Bigyra</taxon>
        <taxon>Labyrinthulomycetes</taxon>
        <taxon>Thraustochytrida</taxon>
        <taxon>Thraustochytriidae</taxon>
        <taxon>Mucochytrium</taxon>
    </lineage>
</organism>
<evidence type="ECO:0000256" key="3">
    <source>
        <dbReference type="ARBA" id="ARBA00022989"/>
    </source>
</evidence>
<accession>A0A7S2RS39</accession>